<accession>A0A520LM29</accession>
<gene>
    <name evidence="1" type="ORF">EVB02_02330</name>
</gene>
<reference evidence="1 2" key="1">
    <citation type="submission" date="2019-02" db="EMBL/GenBank/DDBJ databases">
        <title>Prokaryotic population dynamics and viral predation in marine succession experiment using metagenomics: the confinement effect.</title>
        <authorList>
            <person name="Haro-Moreno J.M."/>
            <person name="Rodriguez-Valera F."/>
            <person name="Lopez-Perez M."/>
        </authorList>
    </citation>
    <scope>NUCLEOTIDE SEQUENCE [LARGE SCALE GENOMIC DNA]</scope>
    <source>
        <strain evidence="1">MED-G169</strain>
    </source>
</reference>
<dbReference type="EMBL" id="SHBO01000021">
    <property type="protein sequence ID" value="RZO06760.1"/>
    <property type="molecule type" value="Genomic_DNA"/>
</dbReference>
<evidence type="ECO:0000313" key="1">
    <source>
        <dbReference type="EMBL" id="RZO06760.1"/>
    </source>
</evidence>
<proteinExistence type="predicted"/>
<dbReference type="Proteomes" id="UP000318148">
    <property type="component" value="Unassembled WGS sequence"/>
</dbReference>
<protein>
    <submittedName>
        <fullName evidence="1">Uncharacterized protein</fullName>
    </submittedName>
</protein>
<evidence type="ECO:0000313" key="2">
    <source>
        <dbReference type="Proteomes" id="UP000318148"/>
    </source>
</evidence>
<organism evidence="1 2">
    <name type="scientific">SAR92 clade bacterium</name>
    <dbReference type="NCBI Taxonomy" id="2315479"/>
    <lineage>
        <taxon>Bacteria</taxon>
        <taxon>Pseudomonadati</taxon>
        <taxon>Pseudomonadota</taxon>
        <taxon>Gammaproteobacteria</taxon>
        <taxon>Cellvibrionales</taxon>
        <taxon>Porticoccaceae</taxon>
        <taxon>SAR92 clade</taxon>
    </lineage>
</organism>
<sequence>MGKKNLTWIVNYKSHRIEIQNNYDFIVRPPQGGGKLLIDDREVQTWELILPLPNKPFVSIEGISEKIYSIKLYGAGAFRTKLSVEVNNEFIYQDKLNVFDKYFIKNPKLIEKVKKSTGL</sequence>
<dbReference type="AlphaFoldDB" id="A0A520LM29"/>
<name>A0A520LM29_9GAMM</name>
<comment type="caution">
    <text evidence="1">The sequence shown here is derived from an EMBL/GenBank/DDBJ whole genome shotgun (WGS) entry which is preliminary data.</text>
</comment>